<dbReference type="Proteomes" id="UP001329430">
    <property type="component" value="Chromosome 9"/>
</dbReference>
<comment type="caution">
    <text evidence="1">The sequence shown here is derived from an EMBL/GenBank/DDBJ whole genome shotgun (WGS) entry which is preliminary data.</text>
</comment>
<organism evidence="1 2">
    <name type="scientific">Pyrocoelia pectoralis</name>
    <dbReference type="NCBI Taxonomy" id="417401"/>
    <lineage>
        <taxon>Eukaryota</taxon>
        <taxon>Metazoa</taxon>
        <taxon>Ecdysozoa</taxon>
        <taxon>Arthropoda</taxon>
        <taxon>Hexapoda</taxon>
        <taxon>Insecta</taxon>
        <taxon>Pterygota</taxon>
        <taxon>Neoptera</taxon>
        <taxon>Endopterygota</taxon>
        <taxon>Coleoptera</taxon>
        <taxon>Polyphaga</taxon>
        <taxon>Elateriformia</taxon>
        <taxon>Elateroidea</taxon>
        <taxon>Lampyridae</taxon>
        <taxon>Lampyrinae</taxon>
        <taxon>Pyrocoelia</taxon>
    </lineage>
</organism>
<reference evidence="1 2" key="1">
    <citation type="journal article" date="2024" name="Insects">
        <title>An Improved Chromosome-Level Genome Assembly of the Firefly Pyrocoelia pectoralis.</title>
        <authorList>
            <person name="Fu X."/>
            <person name="Meyer-Rochow V.B."/>
            <person name="Ballantyne L."/>
            <person name="Zhu X."/>
        </authorList>
    </citation>
    <scope>NUCLEOTIDE SEQUENCE [LARGE SCALE GENOMIC DNA]</scope>
    <source>
        <strain evidence="1">XCY_ONT2</strain>
    </source>
</reference>
<keyword evidence="2" id="KW-1185">Reference proteome</keyword>
<sequence>MRECEEEKRERKVILGVKGEGVEWMKGVLESRERVERRGHVHYAEEDQIILAQDDIKNKTRNIQSGQRVNIKNTKYLC</sequence>
<gene>
    <name evidence="1" type="ORF">RI129_011956</name>
</gene>
<accession>A0AAN7V8W9</accession>
<evidence type="ECO:0000313" key="2">
    <source>
        <dbReference type="Proteomes" id="UP001329430"/>
    </source>
</evidence>
<dbReference type="EMBL" id="JAVRBK010000009">
    <property type="protein sequence ID" value="KAK5639464.1"/>
    <property type="molecule type" value="Genomic_DNA"/>
</dbReference>
<dbReference type="AlphaFoldDB" id="A0AAN7V8W9"/>
<feature type="non-terminal residue" evidence="1">
    <location>
        <position position="78"/>
    </location>
</feature>
<name>A0AAN7V8W9_9COLE</name>
<evidence type="ECO:0000313" key="1">
    <source>
        <dbReference type="EMBL" id="KAK5639464.1"/>
    </source>
</evidence>
<protein>
    <submittedName>
        <fullName evidence="1">Uncharacterized protein</fullName>
    </submittedName>
</protein>
<proteinExistence type="predicted"/>